<organism evidence="6 7">
    <name type="scientific">Coptis chinensis</name>
    <dbReference type="NCBI Taxonomy" id="261450"/>
    <lineage>
        <taxon>Eukaryota</taxon>
        <taxon>Viridiplantae</taxon>
        <taxon>Streptophyta</taxon>
        <taxon>Embryophyta</taxon>
        <taxon>Tracheophyta</taxon>
        <taxon>Spermatophyta</taxon>
        <taxon>Magnoliopsida</taxon>
        <taxon>Ranunculales</taxon>
        <taxon>Ranunculaceae</taxon>
        <taxon>Coptidoideae</taxon>
        <taxon>Coptis</taxon>
    </lineage>
</organism>
<feature type="domain" description="EXS" evidence="5">
    <location>
        <begin position="95"/>
        <end position="153"/>
    </location>
</feature>
<reference evidence="6 7" key="1">
    <citation type="submission" date="2020-10" db="EMBL/GenBank/DDBJ databases">
        <title>The Coptis chinensis genome and diversification of protoberbering-type alkaloids.</title>
        <authorList>
            <person name="Wang B."/>
            <person name="Shu S."/>
            <person name="Song C."/>
            <person name="Liu Y."/>
        </authorList>
    </citation>
    <scope>NUCLEOTIDE SEQUENCE [LARGE SCALE GENOMIC DNA]</scope>
    <source>
        <strain evidence="6">HL-2020</strain>
        <tissue evidence="6">Leaf</tissue>
    </source>
</reference>
<dbReference type="GO" id="GO:0005802">
    <property type="term" value="C:trans-Golgi network"/>
    <property type="evidence" value="ECO:0007669"/>
    <property type="project" value="TreeGrafter"/>
</dbReference>
<name>A0A835IHS1_9MAGN</name>
<dbReference type="AlphaFoldDB" id="A0A835IHS1"/>
<evidence type="ECO:0000313" key="7">
    <source>
        <dbReference type="Proteomes" id="UP000631114"/>
    </source>
</evidence>
<evidence type="ECO:0000256" key="4">
    <source>
        <dbReference type="ARBA" id="ARBA00023136"/>
    </source>
</evidence>
<dbReference type="GO" id="GO:0000822">
    <property type="term" value="F:inositol hexakisphosphate binding"/>
    <property type="evidence" value="ECO:0007669"/>
    <property type="project" value="TreeGrafter"/>
</dbReference>
<keyword evidence="3" id="KW-1133">Transmembrane helix</keyword>
<protein>
    <recommendedName>
        <fullName evidence="5">EXS domain-containing protein</fullName>
    </recommendedName>
</protein>
<keyword evidence="2" id="KW-0812">Transmembrane</keyword>
<dbReference type="PANTHER" id="PTHR10783">
    <property type="entry name" value="XENOTROPIC AND POLYTROPIC RETROVIRUS RECEPTOR 1-RELATED"/>
    <property type="match status" value="1"/>
</dbReference>
<dbReference type="GO" id="GO:0016036">
    <property type="term" value="P:cellular response to phosphate starvation"/>
    <property type="evidence" value="ECO:0007669"/>
    <property type="project" value="TreeGrafter"/>
</dbReference>
<dbReference type="OrthoDB" id="9970435at2759"/>
<comment type="caution">
    <text evidence="6">The sequence shown here is derived from an EMBL/GenBank/DDBJ whole genome shotgun (WGS) entry which is preliminary data.</text>
</comment>
<sequence length="181" mass="21298">MVQAGLLKWGVNWNFLNLLAFAKIVKKYDKINKLLERVEATFIKHFANANRSKGINILRPKAKRERHRVTYSLCYITKLFLGDQITSRVRINYGFPLWQCLRCLYEEKDEIQGYNSLKYFTTIVAVCMRTTYGRQNTLTWKVMAFTSSAITATVELETLMPVLLWVLENSLRYVRDFFVAY</sequence>
<evidence type="ECO:0000256" key="2">
    <source>
        <dbReference type="ARBA" id="ARBA00022692"/>
    </source>
</evidence>
<evidence type="ECO:0000256" key="3">
    <source>
        <dbReference type="ARBA" id="ARBA00022989"/>
    </source>
</evidence>
<keyword evidence="7" id="KW-1185">Reference proteome</keyword>
<dbReference type="GO" id="GO:0006817">
    <property type="term" value="P:phosphate ion transport"/>
    <property type="evidence" value="ECO:0007669"/>
    <property type="project" value="TreeGrafter"/>
</dbReference>
<accession>A0A835IHS1</accession>
<dbReference type="InterPro" id="IPR004342">
    <property type="entry name" value="EXS_C"/>
</dbReference>
<proteinExistence type="predicted"/>
<evidence type="ECO:0000259" key="5">
    <source>
        <dbReference type="Pfam" id="PF03124"/>
    </source>
</evidence>
<evidence type="ECO:0000256" key="1">
    <source>
        <dbReference type="ARBA" id="ARBA00004141"/>
    </source>
</evidence>
<gene>
    <name evidence="6" type="ORF">IFM89_035228</name>
</gene>
<dbReference type="EMBL" id="JADFTS010000003">
    <property type="protein sequence ID" value="KAF9617284.1"/>
    <property type="molecule type" value="Genomic_DNA"/>
</dbReference>
<comment type="subcellular location">
    <subcellularLocation>
        <location evidence="1">Membrane</location>
        <topology evidence="1">Multi-pass membrane protein</topology>
    </subcellularLocation>
</comment>
<evidence type="ECO:0000313" key="6">
    <source>
        <dbReference type="EMBL" id="KAF9617284.1"/>
    </source>
</evidence>
<dbReference type="PANTHER" id="PTHR10783:SF4">
    <property type="entry name" value="PHOSPHATE TRANSPORTER PHO1 HOMOLOG 3"/>
    <property type="match status" value="1"/>
</dbReference>
<dbReference type="Pfam" id="PF03124">
    <property type="entry name" value="EXS"/>
    <property type="match status" value="1"/>
</dbReference>
<dbReference type="GO" id="GO:0005886">
    <property type="term" value="C:plasma membrane"/>
    <property type="evidence" value="ECO:0007669"/>
    <property type="project" value="TreeGrafter"/>
</dbReference>
<dbReference type="Proteomes" id="UP000631114">
    <property type="component" value="Unassembled WGS sequence"/>
</dbReference>
<keyword evidence="4" id="KW-0472">Membrane</keyword>